<dbReference type="SUPFAM" id="SSF69318">
    <property type="entry name" value="Integrin alpha N-terminal domain"/>
    <property type="match status" value="1"/>
</dbReference>
<sequence>MRFLSPVLAVLFASGAMAQAPQVASLSPSPGLVVAERDADIVVTFDRALDAATISEASVRVFGRWSGVARGTLQLENGRRRVRFSPSRPFMAGETVTVSVSREVTSGGVALASGFEAQFWTRAGYRSDTYAVGEWIDIRQPGEGSIISYGAYAGDLDGDGDSDLAVPNELPADVRVFLNDGSGGYGEFTVHALPNGNWPSPSEGADLDHDGAIDLVVGNGNNDMLSVLMGDGEGAFSSVASYPTTGNAVRGIAVVDADGDGHDDVVTTNRDTHNMSLFMGRGDGTFSAPVTLDPGGRGATALASGDANGDGILDLFVGAINSREVILMLGDGAGGFTVADRVTTSGAPWMLAAGDLDGDGDVDVVSAGSYDDVVDVVLSDGATLRAGASLPSGTFTIAVDLGDLDGDGDLDLVSSNYNSGDFVVYAGDGAGGFTERQRLAIDGAGSCAVLHDRDGDGVLDITAIDEINDRLYFVQHVSTPGTEPEPEAAVRIALASANPASGDVRVRLQAEAGRSARVTVSDVLGREVAVLHDGPASGERTLTWRADAAPGLYLVRMEASSGDSGLVRVVRL</sequence>
<dbReference type="InterPro" id="IPR032812">
    <property type="entry name" value="SbsA_Ig"/>
</dbReference>
<feature type="signal peptide" evidence="2">
    <location>
        <begin position="1"/>
        <end position="18"/>
    </location>
</feature>
<dbReference type="AlphaFoldDB" id="A0A259TW20"/>
<feature type="chain" id="PRO_5012085190" description="SbsA Ig-like domain-containing protein" evidence="2">
    <location>
        <begin position="19"/>
        <end position="572"/>
    </location>
</feature>
<dbReference type="InterPro" id="IPR028994">
    <property type="entry name" value="Integrin_alpha_N"/>
</dbReference>
<dbReference type="Pfam" id="PF13517">
    <property type="entry name" value="FG-GAP_3"/>
    <property type="match status" value="3"/>
</dbReference>
<keyword evidence="5" id="KW-1185">Reference proteome</keyword>
<protein>
    <recommendedName>
        <fullName evidence="3">SbsA Ig-like domain-containing protein</fullName>
    </recommendedName>
</protein>
<dbReference type="PANTHER" id="PTHR46580:SF4">
    <property type="entry name" value="ATP_GTP-BINDING PROTEIN"/>
    <property type="match status" value="1"/>
</dbReference>
<dbReference type="Pfam" id="PF13205">
    <property type="entry name" value="Big_5"/>
    <property type="match status" value="1"/>
</dbReference>
<proteinExistence type="predicted"/>
<keyword evidence="1 2" id="KW-0732">Signal</keyword>
<dbReference type="Gene3D" id="2.130.10.130">
    <property type="entry name" value="Integrin alpha, N-terminal"/>
    <property type="match status" value="1"/>
</dbReference>
<dbReference type="EMBL" id="MQWB01000001">
    <property type="protein sequence ID" value="OZC01972.1"/>
    <property type="molecule type" value="Genomic_DNA"/>
</dbReference>
<dbReference type="PANTHER" id="PTHR46580">
    <property type="entry name" value="SENSOR KINASE-RELATED"/>
    <property type="match status" value="1"/>
</dbReference>
<feature type="domain" description="SbsA Ig-like" evidence="3">
    <location>
        <begin position="19"/>
        <end position="106"/>
    </location>
</feature>
<dbReference type="RefSeq" id="WP_094545724.1">
    <property type="nucleotide sequence ID" value="NZ_MQWB01000001.1"/>
</dbReference>
<dbReference type="Proteomes" id="UP000216446">
    <property type="component" value="Unassembled WGS sequence"/>
</dbReference>
<evidence type="ECO:0000313" key="5">
    <source>
        <dbReference type="Proteomes" id="UP000216446"/>
    </source>
</evidence>
<evidence type="ECO:0000256" key="2">
    <source>
        <dbReference type="SAM" id="SignalP"/>
    </source>
</evidence>
<evidence type="ECO:0000259" key="3">
    <source>
        <dbReference type="Pfam" id="PF13205"/>
    </source>
</evidence>
<dbReference type="InterPro" id="IPR013517">
    <property type="entry name" value="FG-GAP"/>
</dbReference>
<gene>
    <name evidence="4" type="ORF">BSZ36_02635</name>
</gene>
<name>A0A259TW20_9BACT</name>
<evidence type="ECO:0000256" key="1">
    <source>
        <dbReference type="ARBA" id="ARBA00022729"/>
    </source>
</evidence>
<accession>A0A259TW20</accession>
<dbReference type="Gene3D" id="2.60.40.3710">
    <property type="match status" value="1"/>
</dbReference>
<dbReference type="InParanoid" id="A0A259TW20"/>
<reference evidence="4 5" key="1">
    <citation type="submission" date="2016-11" db="EMBL/GenBank/DDBJ databases">
        <title>Study of marine rhodopsin-containing bacteria.</title>
        <authorList>
            <person name="Yoshizawa S."/>
            <person name="Kumagai Y."/>
            <person name="Kogure K."/>
        </authorList>
    </citation>
    <scope>NUCLEOTIDE SEQUENCE [LARGE SCALE GENOMIC DNA]</scope>
    <source>
        <strain evidence="4 5">SG-29</strain>
    </source>
</reference>
<dbReference type="OrthoDB" id="868906at2"/>
<comment type="caution">
    <text evidence="4">The sequence shown here is derived from an EMBL/GenBank/DDBJ whole genome shotgun (WGS) entry which is preliminary data.</text>
</comment>
<organism evidence="4 5">
    <name type="scientific">Rubricoccus marinus</name>
    <dbReference type="NCBI Taxonomy" id="716817"/>
    <lineage>
        <taxon>Bacteria</taxon>
        <taxon>Pseudomonadati</taxon>
        <taxon>Rhodothermota</taxon>
        <taxon>Rhodothermia</taxon>
        <taxon>Rhodothermales</taxon>
        <taxon>Rubricoccaceae</taxon>
        <taxon>Rubricoccus</taxon>
    </lineage>
</organism>
<evidence type="ECO:0000313" key="4">
    <source>
        <dbReference type="EMBL" id="OZC01972.1"/>
    </source>
</evidence>